<proteinExistence type="predicted"/>
<evidence type="ECO:0000313" key="3">
    <source>
        <dbReference type="Proteomes" id="UP001198242"/>
    </source>
</evidence>
<evidence type="ECO:0000313" key="2">
    <source>
        <dbReference type="EMBL" id="MCC2210155.1"/>
    </source>
</evidence>
<gene>
    <name evidence="2" type="ORF">LKE05_05040</name>
</gene>
<dbReference type="Pfam" id="PF00882">
    <property type="entry name" value="Zn_dep_PLPC"/>
    <property type="match status" value="1"/>
</dbReference>
<keyword evidence="3" id="KW-1185">Reference proteome</keyword>
<comment type="caution">
    <text evidence="2">The sequence shown here is derived from an EMBL/GenBank/DDBJ whole genome shotgun (WGS) entry which is preliminary data.</text>
</comment>
<name>A0AAE3DXU2_9FIRM</name>
<dbReference type="EMBL" id="JAJEQM010000005">
    <property type="protein sequence ID" value="MCC2210155.1"/>
    <property type="molecule type" value="Genomic_DNA"/>
</dbReference>
<evidence type="ECO:0000259" key="1">
    <source>
        <dbReference type="Pfam" id="PF00882"/>
    </source>
</evidence>
<dbReference type="RefSeq" id="WP_308456146.1">
    <property type="nucleotide sequence ID" value="NZ_JAJEQM010000005.1"/>
</dbReference>
<feature type="domain" description="Phospholipase C/D" evidence="1">
    <location>
        <begin position="7"/>
        <end position="99"/>
    </location>
</feature>
<dbReference type="InterPro" id="IPR029002">
    <property type="entry name" value="PLPC/GPLD1"/>
</dbReference>
<accession>A0AAE3DXU2</accession>
<organism evidence="2 3">
    <name type="scientific">Hominilimicola fabiformis</name>
    <dbReference type="NCBI Taxonomy" id="2885356"/>
    <lineage>
        <taxon>Bacteria</taxon>
        <taxon>Bacillati</taxon>
        <taxon>Bacillota</taxon>
        <taxon>Clostridia</taxon>
        <taxon>Eubacteriales</taxon>
        <taxon>Oscillospiraceae</taxon>
        <taxon>Hominilimicola</taxon>
    </lineage>
</organism>
<dbReference type="Proteomes" id="UP001198242">
    <property type="component" value="Unassembled WGS sequence"/>
</dbReference>
<reference evidence="2 3" key="1">
    <citation type="submission" date="2021-10" db="EMBL/GenBank/DDBJ databases">
        <title>Anaerobic single-cell dispensing facilitates the cultivation of human gut bacteria.</title>
        <authorList>
            <person name="Afrizal A."/>
        </authorList>
    </citation>
    <scope>NUCLEOTIDE SEQUENCE [LARGE SCALE GENOMIC DNA]</scope>
    <source>
        <strain evidence="2 3">CLA-AA-H232</strain>
    </source>
</reference>
<dbReference type="AlphaFoldDB" id="A0AAE3DXU2"/>
<sequence length="218" mass="26264">MATWGVHLRVARCFIDNLIAKKYHREFVIGSVAPDCGYGVKDSFGEFTPPPKITHWSPSGMKRDCRYNDFQKEYLNDKSNADYWFYLGYYVHLLTDIMWSVTMYMPTRVKYAEEYKKNPEFLKVIKKDWNDIDVWHLRSLTYHPTFDILKNAGEIKDYLPYYEHNQLTKQVKFIVDYYESYSSNMDREFEYTQKEDIQNFVECSCELLYKVLKEKELI</sequence>
<protein>
    <submittedName>
        <fullName evidence="2">Zinc dependent phospholipase C family protein</fullName>
    </submittedName>
</protein>